<dbReference type="AlphaFoldDB" id="A0A7W8HJ94"/>
<gene>
    <name evidence="3" type="ORF">HNQ70_002204</name>
</gene>
<feature type="region of interest" description="Disordered" evidence="2">
    <location>
        <begin position="1"/>
        <end position="25"/>
    </location>
</feature>
<sequence>MNDRTSFPTRRHDASSRRATPAANGAVRRRAALGGLLAAAALALAAPGAATAQEWPQRPVKIVIPYGAGSSPDVFARLLAERLTPRLGQPVLVENRAGAGGNLGTGAVARAAPDGHTFLVSTNGPLVNNVALNPKLGYDPFRQLAPVVMGGSQASVCAVRADSGIRSMRELVAAMRREPGRFNFSSVGVGSLSHLGVELLKARTGTFAVHIPYPSSPAAITSILQGDVHFACVPAVAVMPQVKAGRLNALAVSTPKRSPLMPEVPTMRESGIPDAENEAWMAVMAPAGTPGEIVERMNREINEILRQPDIRERLAGFYMEPGGGTAEELRRFLARELEIWTPIVKRSGATVD</sequence>
<comment type="similarity">
    <text evidence="1">Belongs to the UPF0065 (bug) family.</text>
</comment>
<dbReference type="PANTHER" id="PTHR42928">
    <property type="entry name" value="TRICARBOXYLATE-BINDING PROTEIN"/>
    <property type="match status" value="1"/>
</dbReference>
<keyword evidence="4" id="KW-1185">Reference proteome</keyword>
<dbReference type="InterPro" id="IPR042100">
    <property type="entry name" value="Bug_dom1"/>
</dbReference>
<accession>A0A7W8HJ94</accession>
<dbReference type="InterPro" id="IPR005064">
    <property type="entry name" value="BUG"/>
</dbReference>
<dbReference type="Proteomes" id="UP000532440">
    <property type="component" value="Unassembled WGS sequence"/>
</dbReference>
<dbReference type="RefSeq" id="WP_183967360.1">
    <property type="nucleotide sequence ID" value="NZ_BAABEW010000002.1"/>
</dbReference>
<comment type="caution">
    <text evidence="3">The sequence shown here is derived from an EMBL/GenBank/DDBJ whole genome shotgun (WGS) entry which is preliminary data.</text>
</comment>
<evidence type="ECO:0000256" key="2">
    <source>
        <dbReference type="SAM" id="MobiDB-lite"/>
    </source>
</evidence>
<dbReference type="SUPFAM" id="SSF53850">
    <property type="entry name" value="Periplasmic binding protein-like II"/>
    <property type="match status" value="1"/>
</dbReference>
<dbReference type="PROSITE" id="PS51318">
    <property type="entry name" value="TAT"/>
    <property type="match status" value="1"/>
</dbReference>
<evidence type="ECO:0000313" key="3">
    <source>
        <dbReference type="EMBL" id="MBB5272190.1"/>
    </source>
</evidence>
<evidence type="ECO:0000256" key="1">
    <source>
        <dbReference type="ARBA" id="ARBA00006987"/>
    </source>
</evidence>
<dbReference type="Pfam" id="PF03401">
    <property type="entry name" value="TctC"/>
    <property type="match status" value="1"/>
</dbReference>
<dbReference type="Gene3D" id="3.40.190.10">
    <property type="entry name" value="Periplasmic binding protein-like II"/>
    <property type="match status" value="1"/>
</dbReference>
<dbReference type="EMBL" id="JACHGB010000004">
    <property type="protein sequence ID" value="MBB5272190.1"/>
    <property type="molecule type" value="Genomic_DNA"/>
</dbReference>
<dbReference type="CDD" id="cd07012">
    <property type="entry name" value="PBP2_Bug_TTT"/>
    <property type="match status" value="1"/>
</dbReference>
<keyword evidence="3" id="KW-0675">Receptor</keyword>
<dbReference type="Gene3D" id="3.40.190.150">
    <property type="entry name" value="Bordetella uptake gene, domain 1"/>
    <property type="match status" value="1"/>
</dbReference>
<dbReference type="PIRSF" id="PIRSF017082">
    <property type="entry name" value="YflP"/>
    <property type="match status" value="1"/>
</dbReference>
<proteinExistence type="inferred from homology"/>
<organism evidence="3 4">
    <name type="scientific">Quisquiliibacterium transsilvanicum</name>
    <dbReference type="NCBI Taxonomy" id="1549638"/>
    <lineage>
        <taxon>Bacteria</taxon>
        <taxon>Pseudomonadati</taxon>
        <taxon>Pseudomonadota</taxon>
        <taxon>Betaproteobacteria</taxon>
        <taxon>Burkholderiales</taxon>
        <taxon>Burkholderiaceae</taxon>
        <taxon>Quisquiliibacterium</taxon>
    </lineage>
</organism>
<evidence type="ECO:0000313" key="4">
    <source>
        <dbReference type="Proteomes" id="UP000532440"/>
    </source>
</evidence>
<dbReference type="PANTHER" id="PTHR42928:SF5">
    <property type="entry name" value="BLR1237 PROTEIN"/>
    <property type="match status" value="1"/>
</dbReference>
<protein>
    <submittedName>
        <fullName evidence="3">Tripartite-type tricarboxylate transporter receptor subunit TctC</fullName>
    </submittedName>
</protein>
<name>A0A7W8HJ94_9BURK</name>
<reference evidence="3 4" key="1">
    <citation type="submission" date="2020-08" db="EMBL/GenBank/DDBJ databases">
        <title>Genomic Encyclopedia of Type Strains, Phase IV (KMG-IV): sequencing the most valuable type-strain genomes for metagenomic binning, comparative biology and taxonomic classification.</title>
        <authorList>
            <person name="Goeker M."/>
        </authorList>
    </citation>
    <scope>NUCLEOTIDE SEQUENCE [LARGE SCALE GENOMIC DNA]</scope>
    <source>
        <strain evidence="3 4">DSM 29781</strain>
    </source>
</reference>
<dbReference type="InterPro" id="IPR006311">
    <property type="entry name" value="TAT_signal"/>
</dbReference>